<name>A0A3Q2QQC6_FUNHE</name>
<dbReference type="InterPro" id="IPR036047">
    <property type="entry name" value="F-box-like_dom_sf"/>
</dbReference>
<organism evidence="3 4">
    <name type="scientific">Fundulus heteroclitus</name>
    <name type="common">Killifish</name>
    <name type="synonym">Mummichog</name>
    <dbReference type="NCBI Taxonomy" id="8078"/>
    <lineage>
        <taxon>Eukaryota</taxon>
        <taxon>Metazoa</taxon>
        <taxon>Chordata</taxon>
        <taxon>Craniata</taxon>
        <taxon>Vertebrata</taxon>
        <taxon>Euteleostomi</taxon>
        <taxon>Actinopterygii</taxon>
        <taxon>Neopterygii</taxon>
        <taxon>Teleostei</taxon>
        <taxon>Neoteleostei</taxon>
        <taxon>Acanthomorphata</taxon>
        <taxon>Ovalentaria</taxon>
        <taxon>Atherinomorphae</taxon>
        <taxon>Cyprinodontiformes</taxon>
        <taxon>Fundulidae</taxon>
        <taxon>Fundulus</taxon>
    </lineage>
</organism>
<dbReference type="Ensembl" id="ENSFHET00000032229.1">
    <property type="protein sequence ID" value="ENSFHEP00000029669.1"/>
    <property type="gene ID" value="ENSFHEG00000014573.1"/>
</dbReference>
<feature type="compositionally biased region" description="Basic residues" evidence="1">
    <location>
        <begin position="791"/>
        <end position="801"/>
    </location>
</feature>
<keyword evidence="4" id="KW-1185">Reference proteome</keyword>
<reference evidence="3" key="1">
    <citation type="submission" date="2025-08" db="UniProtKB">
        <authorList>
            <consortium name="Ensembl"/>
        </authorList>
    </citation>
    <scope>IDENTIFICATION</scope>
</reference>
<feature type="region of interest" description="Disordered" evidence="1">
    <location>
        <begin position="791"/>
        <end position="812"/>
    </location>
</feature>
<dbReference type="Gene3D" id="1.20.1280.50">
    <property type="match status" value="1"/>
</dbReference>
<accession>A0A3Q2QQC6</accession>
<dbReference type="InterPro" id="IPR032675">
    <property type="entry name" value="LRR_dom_sf"/>
</dbReference>
<feature type="region of interest" description="Disordered" evidence="1">
    <location>
        <begin position="626"/>
        <end position="714"/>
    </location>
</feature>
<dbReference type="SUPFAM" id="SSF81383">
    <property type="entry name" value="F-box domain"/>
    <property type="match status" value="1"/>
</dbReference>
<proteinExistence type="predicted"/>
<dbReference type="Proteomes" id="UP000265000">
    <property type="component" value="Unplaced"/>
</dbReference>
<dbReference type="GO" id="GO:0005737">
    <property type="term" value="C:cytoplasm"/>
    <property type="evidence" value="ECO:0007669"/>
    <property type="project" value="TreeGrafter"/>
</dbReference>
<feature type="domain" description="F-box" evidence="2">
    <location>
        <begin position="33"/>
        <end position="67"/>
    </location>
</feature>
<dbReference type="Pfam" id="PF00646">
    <property type="entry name" value="F-box"/>
    <property type="match status" value="1"/>
</dbReference>
<feature type="compositionally biased region" description="Low complexity" evidence="1">
    <location>
        <begin position="628"/>
        <end position="646"/>
    </location>
</feature>
<dbReference type="GeneTree" id="ENSGT00390000013163"/>
<evidence type="ECO:0000259" key="2">
    <source>
        <dbReference type="Pfam" id="PF00646"/>
    </source>
</evidence>
<evidence type="ECO:0000313" key="4">
    <source>
        <dbReference type="Proteomes" id="UP000265000"/>
    </source>
</evidence>
<dbReference type="GO" id="GO:0005634">
    <property type="term" value="C:nucleus"/>
    <property type="evidence" value="ECO:0007669"/>
    <property type="project" value="TreeGrafter"/>
</dbReference>
<protein>
    <submittedName>
        <fullName evidence="3">F-box protein 38</fullName>
    </submittedName>
</protein>
<dbReference type="GO" id="GO:0031146">
    <property type="term" value="P:SCF-dependent proteasomal ubiquitin-dependent protein catabolic process"/>
    <property type="evidence" value="ECO:0007669"/>
    <property type="project" value="InterPro"/>
</dbReference>
<dbReference type="SUPFAM" id="SSF52047">
    <property type="entry name" value="RNI-like"/>
    <property type="match status" value="1"/>
</dbReference>
<dbReference type="GO" id="GO:0070936">
    <property type="term" value="P:protein K48-linked ubiquitination"/>
    <property type="evidence" value="ECO:0007669"/>
    <property type="project" value="TreeGrafter"/>
</dbReference>
<feature type="region of interest" description="Disordered" evidence="1">
    <location>
        <begin position="495"/>
        <end position="531"/>
    </location>
</feature>
<dbReference type="Gene3D" id="3.80.10.10">
    <property type="entry name" value="Ribonuclease Inhibitor"/>
    <property type="match status" value="1"/>
</dbReference>
<sequence>MGPRRKTSKLQCLMGSIMEEQTLTTFERKDYINELSHEVLCHIFRYLPMKDIMCMECLSKKLREAVCLYLRVIRVVDLCAGRWWEYMPSGFTDRSFLTLLKKMPDLEQLYGLHPRYLERRRVRGYDAFSIPGVLEALQACPNLLGVETSHLELVESILNYMPQVHILGKFRNRNGAFPIPAENKLTIPVTAKLQTLHLVGVNVPEIPCVSMLRHLYLKWVRLTKPQPFKDFLCVNLRSFVMRNCAGPTNSLKYVPLVTGLASARNLEQLELVRVPFLGGLIQHVVEDSWRSGGFRNLHTIVFGACKNALEVDLGYLIITAARRLHELRIQPSLTKDGVFSALKMAELEFPQFETLHLGYVDDFLLQCKMSHLELVKYGLADVIENPGIITDIGIKVVNEVFTNIKYLLIYNCPHLHNPHQWITDHSRWSRLVDLTLVRCHAIKLESFCHFIELLPCLEFICLDQMFREPPKGCARVGLSAGTGIGVSSALVSNQNASHDNNQHHHPNEANMPPAPPPANNINNNQRQQQHDVPGAVAPKLPLVVSDSDSEEEEGLVSRLIPPICVQEPASCAKGVSKGKTPLRRCNSIAFSDPGNAQVSQSTCEKSCQVTSEQIKADIKAAAENCRRSGNSGSVQSTGSTGAASSSRTRPIIGSLSMVGAGTAHSGHTDRFGKLTDRNTKPTTKRSTPCNRTNDYAKSGTQKGDSFTSEKEKSSGPIIVDNLTSACASTGSSTLQERHRGRQLTNAGLTSVICSQHNKGSRDFVPRRPLTRSCTHTSMECLESESDLSKARPRVKVKRKRMVDKSTSTSDPVTEDDHVQVLSLKSKNLVGITLTNCGITDLVLKDCPKMMFIHATRCRVLKQLRIERAPIVNRFDFAQCKKLDMEQVLDQILRMPPERNRIIYMRPMHQIDSVALERHLFQGPYPYHIAVVHEFSNPPNIRNKVRIRSWMDTIANICQELIKYEFFPETTRREDDMKKYPKYPWGRNIYTLEGVVDGAPYSMITDFPWLRTLRAADPNSYARCDFEDDESTTIYAPRRKGQLSADICMETIGEEISECRQSKKGVFQRVVVLFLHHCDMPGEPVDDDYI</sequence>
<dbReference type="CDD" id="cd22107">
    <property type="entry name" value="F-box_FBXO38"/>
    <property type="match status" value="1"/>
</dbReference>
<feature type="compositionally biased region" description="Polar residues" evidence="1">
    <location>
        <begin position="680"/>
        <end position="706"/>
    </location>
</feature>
<dbReference type="InterPro" id="IPR001810">
    <property type="entry name" value="F-box_dom"/>
</dbReference>
<feature type="compositionally biased region" description="Basic and acidic residues" evidence="1">
    <location>
        <begin position="666"/>
        <end position="679"/>
    </location>
</feature>
<reference evidence="3" key="2">
    <citation type="submission" date="2025-09" db="UniProtKB">
        <authorList>
            <consortium name="Ensembl"/>
        </authorList>
    </citation>
    <scope>IDENTIFICATION</scope>
</reference>
<evidence type="ECO:0000313" key="3">
    <source>
        <dbReference type="Ensembl" id="ENSFHEP00000029669.1"/>
    </source>
</evidence>
<dbReference type="InterPro" id="IPR042354">
    <property type="entry name" value="FBX38"/>
</dbReference>
<dbReference type="AlphaFoldDB" id="A0A3Q2QQC6"/>
<dbReference type="PANTHER" id="PTHR14753">
    <property type="entry name" value="F-BOX ONLY PROTEIN 38"/>
    <property type="match status" value="1"/>
</dbReference>
<dbReference type="PANTHER" id="PTHR14753:SF3">
    <property type="entry name" value="F-BOX ONLY PROTEIN 38"/>
    <property type="match status" value="1"/>
</dbReference>
<evidence type="ECO:0000256" key="1">
    <source>
        <dbReference type="SAM" id="MobiDB-lite"/>
    </source>
</evidence>